<comment type="catalytic activity">
    <reaction evidence="11">
        <text>L-seryl-[isocitrate dehydrogenase] + ATP = O-phospho-L-seryl-[isocitrate dehydrogenase] + ADP + H(+)</text>
        <dbReference type="Rhea" id="RHEA:43540"/>
        <dbReference type="Rhea" id="RHEA-COMP:10605"/>
        <dbReference type="Rhea" id="RHEA-COMP:10606"/>
        <dbReference type="ChEBI" id="CHEBI:15378"/>
        <dbReference type="ChEBI" id="CHEBI:29999"/>
        <dbReference type="ChEBI" id="CHEBI:30616"/>
        <dbReference type="ChEBI" id="CHEBI:83421"/>
        <dbReference type="ChEBI" id="CHEBI:456216"/>
        <dbReference type="EC" id="2.7.11.5"/>
    </reaction>
</comment>
<dbReference type="PANTHER" id="PTHR39559:SF1">
    <property type="entry name" value="ISOCITRATE DEHYDROGENASE KINASE_PHOSPHATASE"/>
    <property type="match status" value="1"/>
</dbReference>
<organism evidence="14 15">
    <name type="scientific">Spongiibacter pelagi</name>
    <dbReference type="NCBI Taxonomy" id="2760804"/>
    <lineage>
        <taxon>Bacteria</taxon>
        <taxon>Pseudomonadati</taxon>
        <taxon>Pseudomonadota</taxon>
        <taxon>Gammaproteobacteria</taxon>
        <taxon>Cellvibrionales</taxon>
        <taxon>Spongiibacteraceae</taxon>
        <taxon>Spongiibacter</taxon>
    </lineage>
</organism>
<dbReference type="GO" id="GO:0006097">
    <property type="term" value="P:glyoxylate cycle"/>
    <property type="evidence" value="ECO:0007669"/>
    <property type="project" value="UniProtKB-UniRule"/>
</dbReference>
<sequence length="585" mass="68388">MTAVTRRLAMAILNGFDAFFAEYKNITLGAQARFESADWQACQKAMRARLELWKQKRAIVAEAARTITGGTIENREHWLEAKEEFAELIRNHDNFEIAQSFFNSIYCLVFNHEKIRKQHTFSLVPAEHAGPIDSRSILRRFKYNGDNTQDIIRSLLEGCEFNIPWEDLERDIGFITEAVNTQLIPQLNRGDQEVWVEALESLFFRNKAAYLVGRIKVGSTSFPVVLPILHTEESSIYVDTLLHDPDDISILFSFSRSYFMVDAKIPSEYVAFLHQLMPHKEIFELYNAMGMQKHGKTEFYRFAVADTMESEQPYIIAPGIKGMVMLVFTRPDFDYVYKVIKDKFTPPKEMSHEHVRSCYRLVKRWDRGGRMADTQEFNKLAFDRRRFSDELMAELEKEAPSLIEVKGNALILDHVYIERKMIPLNLYLKDCNDEQLYSVMDEYGKAIKQLAAGNLFPGDMLLKNFGVTRHGRVVFYDYDEICPLTDCNFRRLPVPQTEEQEMATQPWYEVKPEDVFPEEFRLFFSGNQRAKKVFDELHSDLYNPDYWCELQEKIRNGYVADVFPYRRIQRFQQRDEGINGQVASD</sequence>
<dbReference type="Pfam" id="PF20423">
    <property type="entry name" value="AceK_regulatory"/>
    <property type="match status" value="1"/>
</dbReference>
<evidence type="ECO:0000256" key="1">
    <source>
        <dbReference type="ARBA" id="ARBA00022435"/>
    </source>
</evidence>
<evidence type="ECO:0000256" key="9">
    <source>
        <dbReference type="ARBA" id="ARBA00022840"/>
    </source>
</evidence>
<keyword evidence="2 11" id="KW-0963">Cytoplasm</keyword>
<evidence type="ECO:0000259" key="12">
    <source>
        <dbReference type="Pfam" id="PF06315"/>
    </source>
</evidence>
<keyword evidence="1 11" id="KW-0329">Glyoxylate bypass</keyword>
<evidence type="ECO:0000256" key="7">
    <source>
        <dbReference type="ARBA" id="ARBA00022777"/>
    </source>
</evidence>
<feature type="domain" description="Isocitrate dehydrogenase kinase/phosphatase (AceK) kinase" evidence="12">
    <location>
        <begin position="314"/>
        <end position="566"/>
    </location>
</feature>
<evidence type="ECO:0000256" key="11">
    <source>
        <dbReference type="HAMAP-Rule" id="MF_00747"/>
    </source>
</evidence>
<dbReference type="AlphaFoldDB" id="A0A927C4R5"/>
<comment type="caution">
    <text evidence="14">The sequence shown here is derived from an EMBL/GenBank/DDBJ whole genome shotgun (WGS) entry which is preliminary data.</text>
</comment>
<protein>
    <recommendedName>
        <fullName evidence="11">Isocitrate dehydrogenase kinase/phosphatase</fullName>
        <shortName evidence="11">IDH kinase/phosphatase</shortName>
        <shortName evidence="11">IDHK/P</shortName>
        <ecNumber evidence="11">2.7.11.5</ecNumber>
        <ecNumber evidence="11">3.1.3.-</ecNumber>
    </recommendedName>
</protein>
<keyword evidence="6 11" id="KW-0547">Nucleotide-binding</keyword>
<evidence type="ECO:0000256" key="5">
    <source>
        <dbReference type="ARBA" id="ARBA00022679"/>
    </source>
</evidence>
<feature type="binding site" evidence="11">
    <location>
        <position position="338"/>
    </location>
    <ligand>
        <name>ATP</name>
        <dbReference type="ChEBI" id="CHEBI:30616"/>
    </ligand>
</feature>
<dbReference type="InterPro" id="IPR046854">
    <property type="entry name" value="AceK_regulatory"/>
</dbReference>
<dbReference type="GO" id="GO:0004674">
    <property type="term" value="F:protein serine/threonine kinase activity"/>
    <property type="evidence" value="ECO:0007669"/>
    <property type="project" value="UniProtKB-KW"/>
</dbReference>
<dbReference type="GO" id="GO:0016208">
    <property type="term" value="F:AMP binding"/>
    <property type="evidence" value="ECO:0007669"/>
    <property type="project" value="TreeGrafter"/>
</dbReference>
<dbReference type="EC" id="2.7.11.5" evidence="11"/>
<feature type="domain" description="Isocitrate dehydrogenase kinase/phosphatase (AceK) regulatory" evidence="13">
    <location>
        <begin position="9"/>
        <end position="309"/>
    </location>
</feature>
<keyword evidence="7 11" id="KW-0418">Kinase</keyword>
<comment type="function">
    <text evidence="11">Bifunctional enzyme which can phosphorylate or dephosphorylate isocitrate dehydrogenase (IDH) on a specific serine residue. This is a regulatory mechanism which enables bacteria to bypass the Krebs cycle via the glyoxylate shunt in response to the source of carbon. When bacteria are grown on glucose, IDH is fully active and unphosphorylated, but when grown on acetate or ethanol, the activity of IDH declines drastically concomitant with its phosphorylation.</text>
</comment>
<keyword evidence="8 11" id="KW-0378">Hydrolase</keyword>
<keyword evidence="9 11" id="KW-0067">ATP-binding</keyword>
<dbReference type="GO" id="GO:0006006">
    <property type="term" value="P:glucose metabolic process"/>
    <property type="evidence" value="ECO:0007669"/>
    <property type="project" value="InterPro"/>
</dbReference>
<keyword evidence="4 11" id="KW-0816">Tricarboxylic acid cycle</keyword>
<dbReference type="Pfam" id="PF06315">
    <property type="entry name" value="AceK_kinase"/>
    <property type="match status" value="1"/>
</dbReference>
<dbReference type="RefSeq" id="WP_190766398.1">
    <property type="nucleotide sequence ID" value="NZ_JACXLD010000009.1"/>
</dbReference>
<dbReference type="NCBIfam" id="NF002804">
    <property type="entry name" value="PRK02946.1"/>
    <property type="match status" value="1"/>
</dbReference>
<evidence type="ECO:0000313" key="15">
    <source>
        <dbReference type="Proteomes" id="UP000610558"/>
    </source>
</evidence>
<evidence type="ECO:0000313" key="14">
    <source>
        <dbReference type="EMBL" id="MBD2859987.1"/>
    </source>
</evidence>
<reference evidence="14" key="1">
    <citation type="submission" date="2020-09" db="EMBL/GenBank/DDBJ databases">
        <authorList>
            <person name="Yoon J.-W."/>
        </authorList>
    </citation>
    <scope>NUCLEOTIDE SEQUENCE</scope>
    <source>
        <strain evidence="14">KMU-158</strain>
    </source>
</reference>
<evidence type="ECO:0000256" key="8">
    <source>
        <dbReference type="ARBA" id="ARBA00022801"/>
    </source>
</evidence>
<proteinExistence type="inferred from homology"/>
<feature type="active site" evidence="11">
    <location>
        <position position="373"/>
    </location>
</feature>
<keyword evidence="10 11" id="KW-0904">Protein phosphatase</keyword>
<evidence type="ECO:0000256" key="3">
    <source>
        <dbReference type="ARBA" id="ARBA00022527"/>
    </source>
</evidence>
<dbReference type="InterPro" id="IPR010452">
    <property type="entry name" value="Isocitrate_DH_AceK"/>
</dbReference>
<dbReference type="GO" id="GO:0004721">
    <property type="term" value="F:phosphoprotein phosphatase activity"/>
    <property type="evidence" value="ECO:0007669"/>
    <property type="project" value="UniProtKB-KW"/>
</dbReference>
<dbReference type="EMBL" id="JACXLD010000009">
    <property type="protein sequence ID" value="MBD2859987.1"/>
    <property type="molecule type" value="Genomic_DNA"/>
</dbReference>
<evidence type="ECO:0000256" key="6">
    <source>
        <dbReference type="ARBA" id="ARBA00022741"/>
    </source>
</evidence>
<keyword evidence="3 11" id="KW-0723">Serine/threonine-protein kinase</keyword>
<dbReference type="InterPro" id="IPR046855">
    <property type="entry name" value="AceK_kinase"/>
</dbReference>
<keyword evidence="5 11" id="KW-0808">Transferase</keyword>
<dbReference type="GO" id="GO:0006099">
    <property type="term" value="P:tricarboxylic acid cycle"/>
    <property type="evidence" value="ECO:0007669"/>
    <property type="project" value="UniProtKB-UniRule"/>
</dbReference>
<dbReference type="GO" id="GO:0005737">
    <property type="term" value="C:cytoplasm"/>
    <property type="evidence" value="ECO:0007669"/>
    <property type="project" value="UniProtKB-SubCell"/>
</dbReference>
<evidence type="ECO:0000259" key="13">
    <source>
        <dbReference type="Pfam" id="PF20423"/>
    </source>
</evidence>
<dbReference type="EC" id="3.1.3.-" evidence="11"/>
<accession>A0A927C4R5</accession>
<comment type="similarity">
    <text evidence="11">Belongs to the AceK family.</text>
</comment>
<dbReference type="PANTHER" id="PTHR39559">
    <property type="match status" value="1"/>
</dbReference>
<dbReference type="HAMAP" id="MF_00747">
    <property type="entry name" value="AceK"/>
    <property type="match status" value="1"/>
</dbReference>
<evidence type="ECO:0000256" key="4">
    <source>
        <dbReference type="ARBA" id="ARBA00022532"/>
    </source>
</evidence>
<name>A0A927C4R5_9GAMM</name>
<dbReference type="GO" id="GO:0005524">
    <property type="term" value="F:ATP binding"/>
    <property type="evidence" value="ECO:0007669"/>
    <property type="project" value="UniProtKB-UniRule"/>
</dbReference>
<evidence type="ECO:0000256" key="2">
    <source>
        <dbReference type="ARBA" id="ARBA00022490"/>
    </source>
</evidence>
<comment type="subcellular location">
    <subcellularLocation>
        <location evidence="11">Cytoplasm</location>
    </subcellularLocation>
</comment>
<dbReference type="PIRSF" id="PIRSF000719">
    <property type="entry name" value="AceK"/>
    <property type="match status" value="1"/>
</dbReference>
<feature type="binding site" evidence="11">
    <location>
        <begin position="317"/>
        <end position="323"/>
    </location>
    <ligand>
        <name>ATP</name>
        <dbReference type="ChEBI" id="CHEBI:30616"/>
    </ligand>
</feature>
<keyword evidence="15" id="KW-1185">Reference proteome</keyword>
<gene>
    <name evidence="11 14" type="primary">aceK</name>
    <name evidence="14" type="ORF">IB286_13340</name>
</gene>
<dbReference type="Proteomes" id="UP000610558">
    <property type="component" value="Unassembled WGS sequence"/>
</dbReference>
<evidence type="ECO:0000256" key="10">
    <source>
        <dbReference type="ARBA" id="ARBA00022912"/>
    </source>
</evidence>
<dbReference type="GO" id="GO:0008772">
    <property type="term" value="F:[isocitrate dehydrogenase (NADP+)] kinase activity"/>
    <property type="evidence" value="ECO:0007669"/>
    <property type="project" value="UniProtKB-UniRule"/>
</dbReference>